<comment type="caution">
    <text evidence="1">The sequence shown here is derived from an EMBL/GenBank/DDBJ whole genome shotgun (WGS) entry which is preliminary data.</text>
</comment>
<name>A0ABD3MR60_9STRA</name>
<accession>A0ABD3MR60</accession>
<dbReference type="EMBL" id="JALLBG020000085">
    <property type="protein sequence ID" value="KAL3766460.1"/>
    <property type="molecule type" value="Genomic_DNA"/>
</dbReference>
<proteinExistence type="predicted"/>
<keyword evidence="2" id="KW-1185">Reference proteome</keyword>
<dbReference type="Proteomes" id="UP001530293">
    <property type="component" value="Unassembled WGS sequence"/>
</dbReference>
<protein>
    <submittedName>
        <fullName evidence="1">Uncharacterized protein</fullName>
    </submittedName>
</protein>
<organism evidence="1 2">
    <name type="scientific">Discostella pseudostelligera</name>
    <dbReference type="NCBI Taxonomy" id="259834"/>
    <lineage>
        <taxon>Eukaryota</taxon>
        <taxon>Sar</taxon>
        <taxon>Stramenopiles</taxon>
        <taxon>Ochrophyta</taxon>
        <taxon>Bacillariophyta</taxon>
        <taxon>Coscinodiscophyceae</taxon>
        <taxon>Thalassiosirophycidae</taxon>
        <taxon>Stephanodiscales</taxon>
        <taxon>Stephanodiscaceae</taxon>
        <taxon>Discostella</taxon>
    </lineage>
</organism>
<evidence type="ECO:0000313" key="1">
    <source>
        <dbReference type="EMBL" id="KAL3766460.1"/>
    </source>
</evidence>
<reference evidence="1 2" key="1">
    <citation type="submission" date="2024-10" db="EMBL/GenBank/DDBJ databases">
        <title>Updated reference genomes for cyclostephanoid diatoms.</title>
        <authorList>
            <person name="Roberts W.R."/>
            <person name="Alverson A.J."/>
        </authorList>
    </citation>
    <scope>NUCLEOTIDE SEQUENCE [LARGE SCALE GENOMIC DNA]</scope>
    <source>
        <strain evidence="1 2">AJA232-27</strain>
    </source>
</reference>
<sequence length="331" mass="36310">MFGSKSPYPLLSLKYCGYLCPCLEKADDRPARKAAWAMTNSICIRWHRRLRRGTGNNDDGGGSSSSSGGGGIMGGFLSSMLGGDNNSHSHHHRDCYYEPLDNATLSVVDSSSGPQLVVSPPSSSLLSNNADSSICKKSIPLAAIKKVQIVPPSKKGAGVGSIEIVDVAGRSVLKFDVLKSQQRIWNDNEHDDDNDDEEAGGQGGQVIVEVANESTRDTILDHIHTLVEWERRRRAYIAMLGEEEGEGENHEGNDGMEDELHVEEYDDGNISSPRTARKKGMIAEQAQKIKHFAQRELELQKLKKERENRKAKYVNEAGGLKYTAIAMANRS</sequence>
<gene>
    <name evidence="1" type="ORF">ACHAWU_007495</name>
</gene>
<dbReference type="AlphaFoldDB" id="A0ABD3MR60"/>
<evidence type="ECO:0000313" key="2">
    <source>
        <dbReference type="Proteomes" id="UP001530293"/>
    </source>
</evidence>